<dbReference type="GO" id="GO:0015867">
    <property type="term" value="P:ATP transport"/>
    <property type="evidence" value="ECO:0007669"/>
    <property type="project" value="TreeGrafter"/>
</dbReference>
<comment type="subcellular location">
    <subcellularLocation>
        <location evidence="1">Membrane</location>
        <topology evidence="1">Multi-pass membrane protein</topology>
    </subcellularLocation>
</comment>
<sequence length="481" mass="52755">MPPERTSPTAGIHRFAGYVMAVSTDTRQSTHDDQLMTMKLWNKSECRLWSVNLFLGTCTLYASRVALPICATAVAHEYSWNKSDSGAVLSCFFWGYACTQLFAGAIADRFGGERVLRVTTLLWALLTFFTPQLFDLSYSTHSPLFFVIAVRIFTGVGQGFHLPSMASITSRHLTASDKGRVFGICLAGSHLGTVIAGAVGSLLLDVFGWRSLFQFVGLISLLWWFVFREMTSPHSRRVRTISLAQTPRVHPSGEGEIPVMNFLHRSHSTPNLVSDSDVSSNVPWIKLLTHRAFWAAAVAQYCGANAYYTMFSWLPSYFSDNFPNAKGVIYNVVPSAAIVVTSFCAPFMATRLFAKLHSLTATRRIMEGISLAAMSLCLLGVSWSSQFTSALLIFTLAMAVRGLHHGGVAVNPCDFAPQHTGAVFGVFNSFSSVTGFIGVYVAGYILHETGSNWSYVFVFTSAQCIFGAIVYSLMGTANRII</sequence>
<feature type="domain" description="Major facilitator superfamily (MFS) profile" evidence="6">
    <location>
        <begin position="49"/>
        <end position="479"/>
    </location>
</feature>
<keyword evidence="4 5" id="KW-0472">Membrane</keyword>
<evidence type="ECO:0000259" key="6">
    <source>
        <dbReference type="PROSITE" id="PS50850"/>
    </source>
</evidence>
<dbReference type="WBParaSite" id="PgR118_g004_t04">
    <property type="protein sequence ID" value="PgR118_g004_t04"/>
    <property type="gene ID" value="PgR118_g004"/>
</dbReference>
<accession>A0A915CBU3</accession>
<dbReference type="GO" id="GO:0015291">
    <property type="term" value="F:secondary active transmembrane transporter activity"/>
    <property type="evidence" value="ECO:0007669"/>
    <property type="project" value="UniProtKB-ARBA"/>
</dbReference>
<name>A0A915CBU3_PARUN</name>
<dbReference type="PROSITE" id="PS50850">
    <property type="entry name" value="MFS"/>
    <property type="match status" value="1"/>
</dbReference>
<dbReference type="InterPro" id="IPR044777">
    <property type="entry name" value="SLC17A9-like"/>
</dbReference>
<dbReference type="CDD" id="cd17380">
    <property type="entry name" value="MFS_SLC17A9_like"/>
    <property type="match status" value="1"/>
</dbReference>
<evidence type="ECO:0000256" key="5">
    <source>
        <dbReference type="SAM" id="Phobius"/>
    </source>
</evidence>
<dbReference type="WBParaSite" id="PgR118_g004_t02">
    <property type="protein sequence ID" value="PgR118_g004_t02"/>
    <property type="gene ID" value="PgR118_g004"/>
</dbReference>
<keyword evidence="2 5" id="KW-0812">Transmembrane</keyword>
<feature type="transmembrane region" description="Helical" evidence="5">
    <location>
        <begin position="181"/>
        <end position="203"/>
    </location>
</feature>
<evidence type="ECO:0000313" key="7">
    <source>
        <dbReference type="Proteomes" id="UP000887569"/>
    </source>
</evidence>
<feature type="transmembrane region" description="Helical" evidence="5">
    <location>
        <begin position="87"/>
        <end position="107"/>
    </location>
</feature>
<dbReference type="InterPro" id="IPR020846">
    <property type="entry name" value="MFS_dom"/>
</dbReference>
<evidence type="ECO:0000256" key="2">
    <source>
        <dbReference type="ARBA" id="ARBA00022692"/>
    </source>
</evidence>
<dbReference type="Pfam" id="PF07690">
    <property type="entry name" value="MFS_1"/>
    <property type="match status" value="1"/>
</dbReference>
<evidence type="ECO:0000256" key="4">
    <source>
        <dbReference type="ARBA" id="ARBA00023136"/>
    </source>
</evidence>
<feature type="transmembrane region" description="Helical" evidence="5">
    <location>
        <begin position="48"/>
        <end position="75"/>
    </location>
</feature>
<organism evidence="7 10">
    <name type="scientific">Parascaris univalens</name>
    <name type="common">Nematode worm</name>
    <dbReference type="NCBI Taxonomy" id="6257"/>
    <lineage>
        <taxon>Eukaryota</taxon>
        <taxon>Metazoa</taxon>
        <taxon>Ecdysozoa</taxon>
        <taxon>Nematoda</taxon>
        <taxon>Chromadorea</taxon>
        <taxon>Rhabditida</taxon>
        <taxon>Spirurina</taxon>
        <taxon>Ascaridomorpha</taxon>
        <taxon>Ascaridoidea</taxon>
        <taxon>Ascarididae</taxon>
        <taxon>Parascaris</taxon>
    </lineage>
</organism>
<dbReference type="WBParaSite" id="PgR118_g004_t08">
    <property type="protein sequence ID" value="PgR118_g004_t08"/>
    <property type="gene ID" value="PgR118_g004"/>
</dbReference>
<dbReference type="FunFam" id="1.20.1250.20:FF:000059">
    <property type="entry name" value="Solute carrier family 17 member 9"/>
    <property type="match status" value="1"/>
</dbReference>
<dbReference type="Gene3D" id="1.20.1250.20">
    <property type="entry name" value="MFS general substrate transporter like domains"/>
    <property type="match status" value="2"/>
</dbReference>
<dbReference type="InterPro" id="IPR050382">
    <property type="entry name" value="MFS_Na/Anion_cotransporter"/>
</dbReference>
<evidence type="ECO:0000313" key="8">
    <source>
        <dbReference type="WBParaSite" id="PgR118_g004_t02"/>
    </source>
</evidence>
<feature type="transmembrane region" description="Helical" evidence="5">
    <location>
        <begin position="114"/>
        <end position="134"/>
    </location>
</feature>
<feature type="transmembrane region" description="Helical" evidence="5">
    <location>
        <begin position="209"/>
        <end position="227"/>
    </location>
</feature>
<dbReference type="GO" id="GO:0016020">
    <property type="term" value="C:membrane"/>
    <property type="evidence" value="ECO:0007669"/>
    <property type="project" value="UniProtKB-SubCell"/>
</dbReference>
<proteinExistence type="predicted"/>
<evidence type="ECO:0000313" key="9">
    <source>
        <dbReference type="WBParaSite" id="PgR118_g004_t04"/>
    </source>
</evidence>
<protein>
    <submittedName>
        <fullName evidence="8 9">Major facilitator superfamily (MFS) profile domain-containing protein</fullName>
    </submittedName>
</protein>
<reference evidence="8 9" key="1">
    <citation type="submission" date="2022-11" db="UniProtKB">
        <authorList>
            <consortium name="WormBaseParasite"/>
        </authorList>
    </citation>
    <scope>IDENTIFICATION</scope>
</reference>
<dbReference type="InterPro" id="IPR011701">
    <property type="entry name" value="MFS"/>
</dbReference>
<evidence type="ECO:0000313" key="10">
    <source>
        <dbReference type="WBParaSite" id="PgR118_g004_t08"/>
    </source>
</evidence>
<feature type="transmembrane region" description="Helical" evidence="5">
    <location>
        <begin position="140"/>
        <end position="160"/>
    </location>
</feature>
<dbReference type="WBParaSite" id="PgR118_g004_t07">
    <property type="protein sequence ID" value="PgR118_g004_t07"/>
    <property type="gene ID" value="PgR118_g004"/>
</dbReference>
<keyword evidence="3 5" id="KW-1133">Transmembrane helix</keyword>
<dbReference type="SUPFAM" id="SSF103473">
    <property type="entry name" value="MFS general substrate transporter"/>
    <property type="match status" value="1"/>
</dbReference>
<evidence type="ECO:0000256" key="1">
    <source>
        <dbReference type="ARBA" id="ARBA00004141"/>
    </source>
</evidence>
<feature type="transmembrane region" description="Helical" evidence="5">
    <location>
        <begin position="453"/>
        <end position="474"/>
    </location>
</feature>
<feature type="transmembrane region" description="Helical" evidence="5">
    <location>
        <begin position="292"/>
        <end position="308"/>
    </location>
</feature>
<dbReference type="AlphaFoldDB" id="A0A915CBU3"/>
<dbReference type="Proteomes" id="UP000887569">
    <property type="component" value="Unplaced"/>
</dbReference>
<dbReference type="WBParaSite" id="PgR118_g004_t06">
    <property type="protein sequence ID" value="PgR118_g004_t06"/>
    <property type="gene ID" value="PgR118_g004"/>
</dbReference>
<keyword evidence="7" id="KW-1185">Reference proteome</keyword>
<feature type="transmembrane region" description="Helical" evidence="5">
    <location>
        <begin position="422"/>
        <end position="447"/>
    </location>
</feature>
<feature type="transmembrane region" description="Helical" evidence="5">
    <location>
        <begin position="328"/>
        <end position="353"/>
    </location>
</feature>
<dbReference type="PANTHER" id="PTHR11662:SF279">
    <property type="entry name" value="VOLTAGE-GATED PURINE NUCLEOTIDE UNIPORTER SLC17A9"/>
    <property type="match status" value="1"/>
</dbReference>
<dbReference type="PANTHER" id="PTHR11662">
    <property type="entry name" value="SOLUTE CARRIER FAMILY 17"/>
    <property type="match status" value="1"/>
</dbReference>
<evidence type="ECO:0000256" key="3">
    <source>
        <dbReference type="ARBA" id="ARBA00022989"/>
    </source>
</evidence>
<dbReference type="InterPro" id="IPR036259">
    <property type="entry name" value="MFS_trans_sf"/>
</dbReference>